<feature type="compositionally biased region" description="Polar residues" evidence="1">
    <location>
        <begin position="122"/>
        <end position="133"/>
    </location>
</feature>
<gene>
    <name evidence="2" type="ORF">SAMD00023353_0302140</name>
</gene>
<reference evidence="2" key="1">
    <citation type="submission" date="2016-03" db="EMBL/GenBank/DDBJ databases">
        <title>Draft genome sequence of Rosellinia necatrix.</title>
        <authorList>
            <person name="Kanematsu S."/>
        </authorList>
    </citation>
    <scope>NUCLEOTIDE SEQUENCE [LARGE SCALE GENOMIC DNA]</scope>
    <source>
        <strain evidence="2">W97</strain>
    </source>
</reference>
<evidence type="ECO:0000256" key="1">
    <source>
        <dbReference type="SAM" id="MobiDB-lite"/>
    </source>
</evidence>
<proteinExistence type="predicted"/>
<evidence type="ECO:0000313" key="2">
    <source>
        <dbReference type="EMBL" id="GAP86087.1"/>
    </source>
</evidence>
<feature type="region of interest" description="Disordered" evidence="1">
    <location>
        <begin position="122"/>
        <end position="180"/>
    </location>
</feature>
<dbReference type="OrthoDB" id="4763049at2759"/>
<sequence>MATATQSFPQGTHLGIDSPAKPAIHRVRQILNQVPLSIRRRGNPRLCDLPHNQQANKPQQRLLGASLEFPIHDIEPLQTLNAYRRDLGLKPTKNLISSAIYDYNPTAIANIYDRLSRDHFSASSSVGSLSQPQLDDGPLKFARPVARSSFSDRSSIDSLASTQREGPNDVGSDTQSSATH</sequence>
<dbReference type="AlphaFoldDB" id="A0A1W2TDK8"/>
<name>A0A1W2TDK8_ROSNE</name>
<feature type="compositionally biased region" description="Polar residues" evidence="1">
    <location>
        <begin position="171"/>
        <end position="180"/>
    </location>
</feature>
<accession>A0A1W2TDK8</accession>
<dbReference type="EMBL" id="DF977448">
    <property type="protein sequence ID" value="GAP86087.1"/>
    <property type="molecule type" value="Genomic_DNA"/>
</dbReference>
<feature type="compositionally biased region" description="Low complexity" evidence="1">
    <location>
        <begin position="146"/>
        <end position="161"/>
    </location>
</feature>
<dbReference type="Proteomes" id="UP000054516">
    <property type="component" value="Unassembled WGS sequence"/>
</dbReference>
<keyword evidence="3" id="KW-1185">Reference proteome</keyword>
<organism evidence="2">
    <name type="scientific">Rosellinia necatrix</name>
    <name type="common">White root-rot fungus</name>
    <dbReference type="NCBI Taxonomy" id="77044"/>
    <lineage>
        <taxon>Eukaryota</taxon>
        <taxon>Fungi</taxon>
        <taxon>Dikarya</taxon>
        <taxon>Ascomycota</taxon>
        <taxon>Pezizomycotina</taxon>
        <taxon>Sordariomycetes</taxon>
        <taxon>Xylariomycetidae</taxon>
        <taxon>Xylariales</taxon>
        <taxon>Xylariaceae</taxon>
        <taxon>Rosellinia</taxon>
    </lineage>
</organism>
<protein>
    <submittedName>
        <fullName evidence="2">Uncharacterized protein</fullName>
    </submittedName>
</protein>
<evidence type="ECO:0000313" key="3">
    <source>
        <dbReference type="Proteomes" id="UP000054516"/>
    </source>
</evidence>